<comment type="similarity">
    <text evidence="8">Belongs to the COQ7 family.</text>
</comment>
<dbReference type="EMBL" id="CALNXJ010000031">
    <property type="protein sequence ID" value="CAH3137896.1"/>
    <property type="molecule type" value="Genomic_DNA"/>
</dbReference>
<dbReference type="EC" id="1.14.99.60" evidence="8"/>
<feature type="binding site" evidence="8">
    <location>
        <position position="70"/>
    </location>
    <ligand>
        <name>Fe cation</name>
        <dbReference type="ChEBI" id="CHEBI:24875"/>
        <label>2</label>
    </ligand>
</feature>
<feature type="binding site" evidence="8">
    <location>
        <position position="162"/>
    </location>
    <ligand>
        <name>Fe cation</name>
        <dbReference type="ChEBI" id="CHEBI:24875"/>
        <label>2</label>
    </ligand>
</feature>
<keyword evidence="10" id="KW-1185">Reference proteome</keyword>
<evidence type="ECO:0000313" key="9">
    <source>
        <dbReference type="EMBL" id="CAH3137896.1"/>
    </source>
</evidence>
<dbReference type="PANTHER" id="PTHR11237:SF4">
    <property type="entry name" value="5-DEMETHOXYUBIQUINONE HYDROXYLASE, MITOCHONDRIAL"/>
    <property type="match status" value="1"/>
</dbReference>
<feature type="binding site" evidence="8">
    <location>
        <position position="73"/>
    </location>
    <ligand>
        <name>Fe cation</name>
        <dbReference type="ChEBI" id="CHEBI:24875"/>
        <label>1</label>
    </ligand>
</feature>
<dbReference type="AlphaFoldDB" id="A0AAU9X7A6"/>
<evidence type="ECO:0000313" key="10">
    <source>
        <dbReference type="Proteomes" id="UP001159428"/>
    </source>
</evidence>
<gene>
    <name evidence="9" type="ORF">PMEA_00017910</name>
</gene>
<keyword evidence="8" id="KW-0999">Mitochondrion inner membrane</keyword>
<feature type="binding site" evidence="8">
    <location>
        <position position="70"/>
    </location>
    <ligand>
        <name>Fe cation</name>
        <dbReference type="ChEBI" id="CHEBI:24875"/>
        <label>1</label>
    </ligand>
</feature>
<protein>
    <recommendedName>
        <fullName evidence="8">5-demethoxyubiquinone hydroxylase, mitochondrial</fullName>
        <shortName evidence="8">DMQ hydroxylase</shortName>
        <ecNumber evidence="8">1.14.99.60</ecNumber>
    </recommendedName>
    <alternativeName>
        <fullName evidence="8">Ubiquinone biosynthesis monooxygenase COQ7</fullName>
    </alternativeName>
</protein>
<dbReference type="Pfam" id="PF03232">
    <property type="entry name" value="COQ7"/>
    <property type="match status" value="1"/>
</dbReference>
<comment type="function">
    <text evidence="8">Catalyzes the hydroxylation of 2-polyprenyl-3-methyl-6-methoxy-1,4-benzoquinol (DMQH2) during ubiquinone biosynthesis. Has also a structural role in the COQ enzyme complex, stabilizing other COQ polypeptides. Involved in lifespan determination in a ubiquinone-independent manner.</text>
</comment>
<comment type="subunit">
    <text evidence="8">Component of a multi-subunit COQ enzyme complex.</text>
</comment>
<comment type="catalytic activity">
    <reaction evidence="8">
        <text>a 5-methoxy-2-methyl-3-(all-trans-polyprenyl)benzene-1,4-diol + AH2 + O2 = a 3-demethylubiquinol + A + H2O</text>
        <dbReference type="Rhea" id="RHEA:50908"/>
        <dbReference type="Rhea" id="RHEA-COMP:10859"/>
        <dbReference type="Rhea" id="RHEA-COMP:10914"/>
        <dbReference type="ChEBI" id="CHEBI:13193"/>
        <dbReference type="ChEBI" id="CHEBI:15377"/>
        <dbReference type="ChEBI" id="CHEBI:15379"/>
        <dbReference type="ChEBI" id="CHEBI:17499"/>
        <dbReference type="ChEBI" id="CHEBI:84167"/>
        <dbReference type="ChEBI" id="CHEBI:84422"/>
        <dbReference type="EC" id="1.14.99.60"/>
    </reaction>
</comment>
<keyword evidence="7 8" id="KW-0472">Membrane</keyword>
<evidence type="ECO:0000256" key="6">
    <source>
        <dbReference type="ARBA" id="ARBA00023033"/>
    </source>
</evidence>
<organism evidence="9 10">
    <name type="scientific">Pocillopora meandrina</name>
    <dbReference type="NCBI Taxonomy" id="46732"/>
    <lineage>
        <taxon>Eukaryota</taxon>
        <taxon>Metazoa</taxon>
        <taxon>Cnidaria</taxon>
        <taxon>Anthozoa</taxon>
        <taxon>Hexacorallia</taxon>
        <taxon>Scleractinia</taxon>
        <taxon>Astrocoeniina</taxon>
        <taxon>Pocilloporidae</taxon>
        <taxon>Pocillopora</taxon>
    </lineage>
</organism>
<keyword evidence="2 8" id="KW-0831">Ubiquinone biosynthesis</keyword>
<keyword evidence="6 8" id="KW-0503">Monooxygenase</keyword>
<dbReference type="GO" id="GO:0016709">
    <property type="term" value="F:oxidoreductase activity, acting on paired donors, with incorporation or reduction of molecular oxygen, NAD(P)H as one donor, and incorporation of one atom of oxygen"/>
    <property type="evidence" value="ECO:0007669"/>
    <property type="project" value="UniProtKB-UniRule"/>
</dbReference>
<dbReference type="GO" id="GO:0046872">
    <property type="term" value="F:metal ion binding"/>
    <property type="evidence" value="ECO:0007669"/>
    <property type="project" value="UniProtKB-KW"/>
</dbReference>
<evidence type="ECO:0000256" key="4">
    <source>
        <dbReference type="ARBA" id="ARBA00023002"/>
    </source>
</evidence>
<feature type="binding site" evidence="8">
    <location>
        <position position="122"/>
    </location>
    <ligand>
        <name>Fe cation</name>
        <dbReference type="ChEBI" id="CHEBI:24875"/>
        <label>2</label>
    </ligand>
</feature>
<dbReference type="PANTHER" id="PTHR11237">
    <property type="entry name" value="COENZYME Q10 BIOSYNTHESIS PROTEIN 7"/>
    <property type="match status" value="1"/>
</dbReference>
<keyword evidence="3 8" id="KW-0479">Metal-binding</keyword>
<keyword evidence="8" id="KW-0496">Mitochondrion</keyword>
<dbReference type="CDD" id="cd01042">
    <property type="entry name" value="DMQH"/>
    <property type="match status" value="1"/>
</dbReference>
<accession>A0AAU9X7A6</accession>
<feature type="binding site" evidence="8">
    <location>
        <position position="40"/>
    </location>
    <ligand>
        <name>Fe cation</name>
        <dbReference type="ChEBI" id="CHEBI:24875"/>
        <label>1</label>
    </ligand>
</feature>
<dbReference type="GO" id="GO:0006744">
    <property type="term" value="P:ubiquinone biosynthetic process"/>
    <property type="evidence" value="ECO:0007669"/>
    <property type="project" value="UniProtKB-UniRule"/>
</dbReference>
<dbReference type="HAMAP" id="MF_01658">
    <property type="entry name" value="COQ7"/>
    <property type="match status" value="1"/>
</dbReference>
<dbReference type="GO" id="GO:0031314">
    <property type="term" value="C:extrinsic component of mitochondrial inner membrane"/>
    <property type="evidence" value="ECO:0007669"/>
    <property type="project" value="UniProtKB-UniRule"/>
</dbReference>
<dbReference type="InterPro" id="IPR009078">
    <property type="entry name" value="Ferritin-like_SF"/>
</dbReference>
<keyword evidence="5 8" id="KW-0408">Iron</keyword>
<comment type="caution">
    <text evidence="9">The sequence shown here is derived from an EMBL/GenBank/DDBJ whole genome shotgun (WGS) entry which is preliminary data.</text>
</comment>
<comment type="cofactor">
    <cofactor evidence="8">
        <name>Fe cation</name>
        <dbReference type="ChEBI" id="CHEBI:24875"/>
    </cofactor>
    <text evidence="8">Binds 2 iron ions per subunit.</text>
</comment>
<dbReference type="SUPFAM" id="SSF47240">
    <property type="entry name" value="Ferritin-like"/>
    <property type="match status" value="1"/>
</dbReference>
<evidence type="ECO:0000256" key="1">
    <source>
        <dbReference type="ARBA" id="ARBA00004749"/>
    </source>
</evidence>
<comment type="subcellular location">
    <subcellularLocation>
        <location evidence="8">Mitochondrion inner membrane</location>
        <topology evidence="8">Peripheral membrane protein</topology>
        <orientation evidence="8">Matrix side</orientation>
    </subcellularLocation>
</comment>
<feature type="binding site" evidence="8">
    <location>
        <position position="159"/>
    </location>
    <ligand>
        <name>Fe cation</name>
        <dbReference type="ChEBI" id="CHEBI:24875"/>
        <label>1</label>
    </ligand>
</feature>
<evidence type="ECO:0000256" key="3">
    <source>
        <dbReference type="ARBA" id="ARBA00022723"/>
    </source>
</evidence>
<dbReference type="Proteomes" id="UP001159428">
    <property type="component" value="Unassembled WGS sequence"/>
</dbReference>
<comment type="pathway">
    <text evidence="1 8">Cofactor biosynthesis; ubiquinone biosynthesis.</text>
</comment>
<proteinExistence type="inferred from homology"/>
<reference evidence="9 10" key="1">
    <citation type="submission" date="2022-05" db="EMBL/GenBank/DDBJ databases">
        <authorList>
            <consortium name="Genoscope - CEA"/>
            <person name="William W."/>
        </authorList>
    </citation>
    <scope>NUCLEOTIDE SEQUENCE [LARGE SCALE GENOMIC DNA]</scope>
</reference>
<keyword evidence="4 8" id="KW-0560">Oxidoreductase</keyword>
<evidence type="ECO:0000256" key="8">
    <source>
        <dbReference type="HAMAP-Rule" id="MF_03194"/>
    </source>
</evidence>
<feature type="binding site" evidence="8">
    <location>
        <position position="159"/>
    </location>
    <ligand>
        <name>Fe cation</name>
        <dbReference type="ChEBI" id="CHEBI:24875"/>
        <label>2</label>
    </ligand>
</feature>
<evidence type="ECO:0000256" key="7">
    <source>
        <dbReference type="ARBA" id="ARBA00023136"/>
    </source>
</evidence>
<dbReference type="InterPro" id="IPR011566">
    <property type="entry name" value="Ubq_synth_Coq7"/>
</dbReference>
<evidence type="ECO:0000256" key="5">
    <source>
        <dbReference type="ARBA" id="ARBA00023004"/>
    </source>
</evidence>
<dbReference type="GO" id="GO:0008682">
    <property type="term" value="F:3-demethoxyubiquinol 3-hydroxylase activity"/>
    <property type="evidence" value="ECO:0007669"/>
    <property type="project" value="UniProtKB-EC"/>
</dbReference>
<evidence type="ECO:0000256" key="2">
    <source>
        <dbReference type="ARBA" id="ARBA00022688"/>
    </source>
</evidence>
<name>A0AAU9X7A6_9CNID</name>
<sequence length="198" mass="22217">MAAPVLRVSRRCLCSQATRTRVTRPRSHIDRIIRVDHAGELGADRIYAGQMAVLGKTSVGPTIQHMWDQEKEHLKKFEQIVAERRVRPTALIPLWNIAGYVLGAGTALLGKEAAMACTVAVEEVISEHYDNQLRELLVEGVTDENKDLLDTIQKFRDEELEHLHIGEEHDAEKAPMYQALSTAIQTGCKAAIWLSERI</sequence>